<dbReference type="Proteomes" id="UP000317648">
    <property type="component" value="Chromosome"/>
</dbReference>
<gene>
    <name evidence="2" type="ORF">Pla8534_30250</name>
</gene>
<sequence>MARVLCVANQKGGVGKTTTAVNLACALAKAGNRTLLIDLDPQCNATTGLGLKPSPRHALLTSTPWKEALQPTYMADLQVLPGSRSFADVETLAAGGEANLEVLRRCLDQGTQSFDYVLIDCPPSMGDLTQTALAASTEVLMPIQCEYFAMEGLTQMIHVIRKIMQQGEGRLQFGGILLTMYDPSLELTHEVDEEVREFFGEIVFDTVIPRDVAVSEAPSYGQSVLDFAPRARGARAYVELCMEVLDRD</sequence>
<dbReference type="KEGG" id="lcre:Pla8534_30250"/>
<dbReference type="CDD" id="cd02042">
    <property type="entry name" value="ParAB_family"/>
    <property type="match status" value="1"/>
</dbReference>
<evidence type="ECO:0000259" key="1">
    <source>
        <dbReference type="Pfam" id="PF13614"/>
    </source>
</evidence>
<dbReference type="EC" id="3.6.-.-" evidence="2"/>
<keyword evidence="3" id="KW-1185">Reference proteome</keyword>
<accession>A0A518DTQ3</accession>
<dbReference type="PIRSF" id="PIRSF009320">
    <property type="entry name" value="Nuc_binding_HP_1000"/>
    <property type="match status" value="1"/>
</dbReference>
<dbReference type="Gene3D" id="3.40.50.300">
    <property type="entry name" value="P-loop containing nucleotide triphosphate hydrolases"/>
    <property type="match status" value="1"/>
</dbReference>
<dbReference type="FunFam" id="3.40.50.300:FF:000285">
    <property type="entry name" value="Sporulation initiation inhibitor Soj"/>
    <property type="match status" value="1"/>
</dbReference>
<dbReference type="EMBL" id="CP036433">
    <property type="protein sequence ID" value="QDU95210.1"/>
    <property type="molecule type" value="Genomic_DNA"/>
</dbReference>
<dbReference type="GO" id="GO:0016787">
    <property type="term" value="F:hydrolase activity"/>
    <property type="evidence" value="ECO:0007669"/>
    <property type="project" value="UniProtKB-KW"/>
</dbReference>
<feature type="domain" description="AAA" evidence="1">
    <location>
        <begin position="3"/>
        <end position="171"/>
    </location>
</feature>
<dbReference type="AlphaFoldDB" id="A0A518DTQ3"/>
<protein>
    <submittedName>
        <fullName evidence="2">Soj-like protein</fullName>
        <ecNumber evidence="2">3.6.-.-</ecNumber>
    </submittedName>
</protein>
<dbReference type="Pfam" id="PF13614">
    <property type="entry name" value="AAA_31"/>
    <property type="match status" value="1"/>
</dbReference>
<dbReference type="InterPro" id="IPR027417">
    <property type="entry name" value="P-loop_NTPase"/>
</dbReference>
<reference evidence="2 3" key="1">
    <citation type="submission" date="2019-02" db="EMBL/GenBank/DDBJ databases">
        <title>Deep-cultivation of Planctomycetes and their phenomic and genomic characterization uncovers novel biology.</title>
        <authorList>
            <person name="Wiegand S."/>
            <person name="Jogler M."/>
            <person name="Boedeker C."/>
            <person name="Pinto D."/>
            <person name="Vollmers J."/>
            <person name="Rivas-Marin E."/>
            <person name="Kohn T."/>
            <person name="Peeters S.H."/>
            <person name="Heuer A."/>
            <person name="Rast P."/>
            <person name="Oberbeckmann S."/>
            <person name="Bunk B."/>
            <person name="Jeske O."/>
            <person name="Meyerdierks A."/>
            <person name="Storesund J.E."/>
            <person name="Kallscheuer N."/>
            <person name="Luecker S."/>
            <person name="Lage O.M."/>
            <person name="Pohl T."/>
            <person name="Merkel B.J."/>
            <person name="Hornburger P."/>
            <person name="Mueller R.-W."/>
            <person name="Bruemmer F."/>
            <person name="Labrenz M."/>
            <person name="Spormann A.M."/>
            <person name="Op den Camp H."/>
            <person name="Overmann J."/>
            <person name="Amann R."/>
            <person name="Jetten M.S.M."/>
            <person name="Mascher T."/>
            <person name="Medema M.H."/>
            <person name="Devos D.P."/>
            <person name="Kaster A.-K."/>
            <person name="Ovreas L."/>
            <person name="Rohde M."/>
            <person name="Galperin M.Y."/>
            <person name="Jogler C."/>
        </authorList>
    </citation>
    <scope>NUCLEOTIDE SEQUENCE [LARGE SCALE GENOMIC DNA]</scope>
    <source>
        <strain evidence="2 3">Pla85_3_4</strain>
    </source>
</reference>
<dbReference type="PANTHER" id="PTHR13696:SF52">
    <property type="entry name" value="PARA FAMILY PROTEIN CT_582"/>
    <property type="match status" value="1"/>
</dbReference>
<dbReference type="PANTHER" id="PTHR13696">
    <property type="entry name" value="P-LOOP CONTAINING NUCLEOSIDE TRIPHOSPHATE HYDROLASE"/>
    <property type="match status" value="1"/>
</dbReference>
<evidence type="ECO:0000313" key="3">
    <source>
        <dbReference type="Proteomes" id="UP000317648"/>
    </source>
</evidence>
<dbReference type="RefSeq" id="WP_145053977.1">
    <property type="nucleotide sequence ID" value="NZ_CP036433.1"/>
</dbReference>
<name>A0A518DTQ3_9BACT</name>
<evidence type="ECO:0000313" key="2">
    <source>
        <dbReference type="EMBL" id="QDU95210.1"/>
    </source>
</evidence>
<dbReference type="OrthoDB" id="9815116at2"/>
<dbReference type="InterPro" id="IPR025669">
    <property type="entry name" value="AAA_dom"/>
</dbReference>
<keyword evidence="2" id="KW-0378">Hydrolase</keyword>
<dbReference type="SUPFAM" id="SSF52540">
    <property type="entry name" value="P-loop containing nucleoside triphosphate hydrolases"/>
    <property type="match status" value="1"/>
</dbReference>
<dbReference type="InterPro" id="IPR050678">
    <property type="entry name" value="DNA_Partitioning_ATPase"/>
</dbReference>
<proteinExistence type="predicted"/>
<organism evidence="2 3">
    <name type="scientific">Lignipirellula cremea</name>
    <dbReference type="NCBI Taxonomy" id="2528010"/>
    <lineage>
        <taxon>Bacteria</taxon>
        <taxon>Pseudomonadati</taxon>
        <taxon>Planctomycetota</taxon>
        <taxon>Planctomycetia</taxon>
        <taxon>Pirellulales</taxon>
        <taxon>Pirellulaceae</taxon>
        <taxon>Lignipirellula</taxon>
    </lineage>
</organism>
<dbReference type="PRINTS" id="PR00091">
    <property type="entry name" value="NITROGNASEII"/>
</dbReference>